<feature type="transmembrane region" description="Helical" evidence="1">
    <location>
        <begin position="276"/>
        <end position="294"/>
    </location>
</feature>
<feature type="transmembrane region" description="Helical" evidence="1">
    <location>
        <begin position="84"/>
        <end position="103"/>
    </location>
</feature>
<dbReference type="NCBIfam" id="NF038403">
    <property type="entry name" value="perm_prefix_1"/>
    <property type="match status" value="1"/>
</dbReference>
<feature type="transmembrane region" description="Helical" evidence="1">
    <location>
        <begin position="147"/>
        <end position="168"/>
    </location>
</feature>
<feature type="transmembrane region" description="Helical" evidence="1">
    <location>
        <begin position="218"/>
        <end position="241"/>
    </location>
</feature>
<dbReference type="RefSeq" id="WP_156626677.1">
    <property type="nucleotide sequence ID" value="NZ_CACRTO010000020.1"/>
</dbReference>
<dbReference type="EMBL" id="CACRTO010000020">
    <property type="protein sequence ID" value="VYU38280.1"/>
    <property type="molecule type" value="Genomic_DNA"/>
</dbReference>
<evidence type="ECO:0000313" key="2">
    <source>
        <dbReference type="EMBL" id="VYU38280.1"/>
    </source>
</evidence>
<reference evidence="2" key="1">
    <citation type="submission" date="2019-11" db="EMBL/GenBank/DDBJ databases">
        <authorList>
            <person name="Feng L."/>
        </authorList>
    </citation>
    <scope>NUCLEOTIDE SEQUENCE</scope>
    <source>
        <strain evidence="2">CTertiumLFYP3</strain>
    </source>
</reference>
<feature type="transmembrane region" description="Helical" evidence="1">
    <location>
        <begin position="188"/>
        <end position="206"/>
    </location>
</feature>
<organism evidence="2">
    <name type="scientific">Clostridium tertium</name>
    <dbReference type="NCBI Taxonomy" id="1559"/>
    <lineage>
        <taxon>Bacteria</taxon>
        <taxon>Bacillati</taxon>
        <taxon>Bacillota</taxon>
        <taxon>Clostridia</taxon>
        <taxon>Eubacteriales</taxon>
        <taxon>Clostridiaceae</taxon>
        <taxon>Clostridium</taxon>
    </lineage>
</organism>
<proteinExistence type="predicted"/>
<dbReference type="InterPro" id="IPR047928">
    <property type="entry name" value="Perm_prefix_1"/>
</dbReference>
<name>A0A6N3EB23_9CLOT</name>
<gene>
    <name evidence="2" type="ORF">CTLFYP3_02235</name>
</gene>
<protein>
    <submittedName>
        <fullName evidence="2">Uncharacterized protein</fullName>
    </submittedName>
</protein>
<dbReference type="AlphaFoldDB" id="A0A6N3EB23"/>
<keyword evidence="1" id="KW-0812">Transmembrane</keyword>
<keyword evidence="1" id="KW-0472">Membrane</keyword>
<feature type="transmembrane region" description="Helical" evidence="1">
    <location>
        <begin position="115"/>
        <end position="135"/>
    </location>
</feature>
<sequence length="306" mass="35614">MDRLNDFINDLLSERGITKDDKEDLRIELLDHIMLLKQEYIEEGYDEKEAIKLALKNFGDINEIGNGIKRTLPSRNKYNNFSKLEILKTVLFMLVGYFITFFYMVSIGEMNFESFLNYIILSSIPIIIGFVYINLKLTIKIKRVKNLLISLTVFFLCEKVLMLLIYGVGYGVYSNRAVNFIDLLDFKFIVTFLIIGLISIVLTNFISDKVASKIRNPYNAKITSNLLWILSVALMLLYYLFPNRWYLLYRFVESIINNEVVYVSKNILFLTINHEIALPNIGLIIFIIMGVKLLKQINKKGIESLF</sequence>
<evidence type="ECO:0000256" key="1">
    <source>
        <dbReference type="SAM" id="Phobius"/>
    </source>
</evidence>
<accession>A0A6N3EB23</accession>
<keyword evidence="1" id="KW-1133">Transmembrane helix</keyword>